<comment type="caution">
    <text evidence="2">The sequence shown here is derived from an EMBL/GenBank/DDBJ whole genome shotgun (WGS) entry which is preliminary data.</text>
</comment>
<protein>
    <recommendedName>
        <fullName evidence="4">F-box domain-containing protein</fullName>
    </recommendedName>
</protein>
<sequence>MPFEFVDLVEDLILLVMCDYCDIKSVVRIGQTSKYLHRLAFSHDVWFSRRPTRSTTHYRSPTGGRESRDSLDGSAHQGSKTNRVRTDDVVASSSEYYRQDSGSSQVQTSGTTGFFATTAHLSSESRRVVLHPQIAGQRAELLPGGEHLLLQAAGRLECRRISGDKLIWAHVTCQSISNELWKRFIEITILDLNSGNSRLVLVVRVPDKMWAEARYNNCTVCGNMAAVVYDSIRILLINWIEHSYVVVETFTRELNSVVFIPRYIVLKLRQTITACALASFDKLWVPVDGINMVSNYTSLWHSAIRIKLDDIPIQPRGAISSGKNLWVYKSPTEHGMFRLWAHLNRDMAGLRSNPLCVLYSGNFLTGNTLGSQDVLPPVQGNTAKIITLNLAGRAFHVSPYSGTVTCGTEEGEVILTSYD</sequence>
<reference evidence="2" key="1">
    <citation type="submission" date="2023-03" db="EMBL/GenBank/DDBJ databases">
        <title>Massive genome expansion in bonnet fungi (Mycena s.s.) driven by repeated elements and novel gene families across ecological guilds.</title>
        <authorList>
            <consortium name="Lawrence Berkeley National Laboratory"/>
            <person name="Harder C.B."/>
            <person name="Miyauchi S."/>
            <person name="Viragh M."/>
            <person name="Kuo A."/>
            <person name="Thoen E."/>
            <person name="Andreopoulos B."/>
            <person name="Lu D."/>
            <person name="Skrede I."/>
            <person name="Drula E."/>
            <person name="Henrissat B."/>
            <person name="Morin E."/>
            <person name="Kohler A."/>
            <person name="Barry K."/>
            <person name="LaButti K."/>
            <person name="Morin E."/>
            <person name="Salamov A."/>
            <person name="Lipzen A."/>
            <person name="Mereny Z."/>
            <person name="Hegedus B."/>
            <person name="Baldrian P."/>
            <person name="Stursova M."/>
            <person name="Weitz H."/>
            <person name="Taylor A."/>
            <person name="Grigoriev I.V."/>
            <person name="Nagy L.G."/>
            <person name="Martin F."/>
            <person name="Kauserud H."/>
        </authorList>
    </citation>
    <scope>NUCLEOTIDE SEQUENCE</scope>
    <source>
        <strain evidence="2">CBHHK182m</strain>
    </source>
</reference>
<evidence type="ECO:0000313" key="2">
    <source>
        <dbReference type="EMBL" id="KAJ7720791.1"/>
    </source>
</evidence>
<dbReference type="Proteomes" id="UP001215598">
    <property type="component" value="Unassembled WGS sequence"/>
</dbReference>
<dbReference type="AlphaFoldDB" id="A0AAD7HHD9"/>
<evidence type="ECO:0008006" key="4">
    <source>
        <dbReference type="Google" id="ProtNLM"/>
    </source>
</evidence>
<dbReference type="EMBL" id="JARKIB010000236">
    <property type="protein sequence ID" value="KAJ7720791.1"/>
    <property type="molecule type" value="Genomic_DNA"/>
</dbReference>
<proteinExistence type="predicted"/>
<feature type="region of interest" description="Disordered" evidence="1">
    <location>
        <begin position="53"/>
        <end position="85"/>
    </location>
</feature>
<dbReference type="SUPFAM" id="SSF81383">
    <property type="entry name" value="F-box domain"/>
    <property type="match status" value="1"/>
</dbReference>
<organism evidence="2 3">
    <name type="scientific">Mycena metata</name>
    <dbReference type="NCBI Taxonomy" id="1033252"/>
    <lineage>
        <taxon>Eukaryota</taxon>
        <taxon>Fungi</taxon>
        <taxon>Dikarya</taxon>
        <taxon>Basidiomycota</taxon>
        <taxon>Agaricomycotina</taxon>
        <taxon>Agaricomycetes</taxon>
        <taxon>Agaricomycetidae</taxon>
        <taxon>Agaricales</taxon>
        <taxon>Marasmiineae</taxon>
        <taxon>Mycenaceae</taxon>
        <taxon>Mycena</taxon>
    </lineage>
</organism>
<evidence type="ECO:0000256" key="1">
    <source>
        <dbReference type="SAM" id="MobiDB-lite"/>
    </source>
</evidence>
<evidence type="ECO:0000313" key="3">
    <source>
        <dbReference type="Proteomes" id="UP001215598"/>
    </source>
</evidence>
<name>A0AAD7HHD9_9AGAR</name>
<gene>
    <name evidence="2" type="ORF">B0H16DRAFT_1699865</name>
</gene>
<keyword evidence="3" id="KW-1185">Reference proteome</keyword>
<dbReference type="InterPro" id="IPR036047">
    <property type="entry name" value="F-box-like_dom_sf"/>
</dbReference>
<accession>A0AAD7HHD9</accession>